<dbReference type="PANTHER" id="PTHR43513:SF3">
    <property type="entry name" value="DIHYDROOROTATE DEHYDROGENASE B (NAD(+)), ELECTRON TRANSFER SUBUNIT-RELATED"/>
    <property type="match status" value="1"/>
</dbReference>
<dbReference type="InterPro" id="IPR017927">
    <property type="entry name" value="FAD-bd_FR_type"/>
</dbReference>
<reference evidence="15" key="1">
    <citation type="journal article" date="2021" name="PeerJ">
        <title>Extensive microbial diversity within the chicken gut microbiome revealed by metagenomics and culture.</title>
        <authorList>
            <person name="Gilroy R."/>
            <person name="Ravi A."/>
            <person name="Getino M."/>
            <person name="Pursley I."/>
            <person name="Horton D.L."/>
            <person name="Alikhan N.F."/>
            <person name="Baker D."/>
            <person name="Gharbi K."/>
            <person name="Hall N."/>
            <person name="Watson M."/>
            <person name="Adriaenssens E.M."/>
            <person name="Foster-Nyarko E."/>
            <person name="Jarju S."/>
            <person name="Secka A."/>
            <person name="Antonio M."/>
            <person name="Oren A."/>
            <person name="Chaudhuri R.R."/>
            <person name="La Ragione R."/>
            <person name="Hildebrand F."/>
            <person name="Pallen M.J."/>
        </authorList>
    </citation>
    <scope>NUCLEOTIDE SEQUENCE</scope>
    <source>
        <strain evidence="15">ChiBcec8-14828</strain>
    </source>
</reference>
<evidence type="ECO:0000256" key="8">
    <source>
        <dbReference type="ARBA" id="ARBA00022982"/>
    </source>
</evidence>
<dbReference type="InterPro" id="IPR039261">
    <property type="entry name" value="FNR_nucleotide-bd"/>
</dbReference>
<keyword evidence="2 11" id="KW-0813">Transport</keyword>
<dbReference type="GO" id="GO:0046872">
    <property type="term" value="F:metal ion binding"/>
    <property type="evidence" value="ECO:0007669"/>
    <property type="project" value="UniProtKB-KW"/>
</dbReference>
<comment type="cofactor">
    <cofactor evidence="11 12">
        <name>FAD</name>
        <dbReference type="ChEBI" id="CHEBI:57692"/>
    </cofactor>
    <text evidence="11 12">Binds 1 FAD per subunit.</text>
</comment>
<keyword evidence="5 11" id="KW-0479">Metal-binding</keyword>
<keyword evidence="9 11" id="KW-0408">Iron</keyword>
<evidence type="ECO:0000256" key="13">
    <source>
        <dbReference type="PIRSR" id="PIRSR006816-2"/>
    </source>
</evidence>
<dbReference type="Gene3D" id="2.40.30.10">
    <property type="entry name" value="Translation factors"/>
    <property type="match status" value="1"/>
</dbReference>
<dbReference type="GO" id="GO:0050660">
    <property type="term" value="F:flavin adenine dinucleotide binding"/>
    <property type="evidence" value="ECO:0007669"/>
    <property type="project" value="InterPro"/>
</dbReference>
<evidence type="ECO:0000256" key="6">
    <source>
        <dbReference type="ARBA" id="ARBA00022827"/>
    </source>
</evidence>
<dbReference type="InterPro" id="IPR023455">
    <property type="entry name" value="Dihydroorotate_DHASE_ETsu"/>
</dbReference>
<dbReference type="GO" id="GO:0016491">
    <property type="term" value="F:oxidoreductase activity"/>
    <property type="evidence" value="ECO:0007669"/>
    <property type="project" value="InterPro"/>
</dbReference>
<evidence type="ECO:0000256" key="9">
    <source>
        <dbReference type="ARBA" id="ARBA00023004"/>
    </source>
</evidence>
<evidence type="ECO:0000256" key="11">
    <source>
        <dbReference type="HAMAP-Rule" id="MF_01211"/>
    </source>
</evidence>
<keyword evidence="8 11" id="KW-0249">Electron transport</keyword>
<dbReference type="EMBL" id="DWYA01000068">
    <property type="protein sequence ID" value="HJB40353.1"/>
    <property type="molecule type" value="Genomic_DNA"/>
</dbReference>
<feature type="binding site" evidence="11 12">
    <location>
        <begin position="55"/>
        <end position="58"/>
    </location>
    <ligand>
        <name>FAD</name>
        <dbReference type="ChEBI" id="CHEBI:57692"/>
    </ligand>
</feature>
<name>A0A9D2S168_9FIRM</name>
<comment type="caution">
    <text evidence="15">The sequence shown here is derived from an EMBL/GenBank/DDBJ whole genome shotgun (WGS) entry which is preliminary data.</text>
</comment>
<evidence type="ECO:0000256" key="10">
    <source>
        <dbReference type="ARBA" id="ARBA00023014"/>
    </source>
</evidence>
<keyword evidence="10 11" id="KW-0411">Iron-sulfur</keyword>
<feature type="binding site" evidence="11 13">
    <location>
        <position position="218"/>
    </location>
    <ligand>
        <name>[2Fe-2S] cluster</name>
        <dbReference type="ChEBI" id="CHEBI:190135"/>
    </ligand>
</feature>
<feature type="binding site" evidence="11 13">
    <location>
        <position position="226"/>
    </location>
    <ligand>
        <name>[2Fe-2S] cluster</name>
        <dbReference type="ChEBI" id="CHEBI:190135"/>
    </ligand>
</feature>
<accession>A0A9D2S168</accession>
<keyword evidence="6 11" id="KW-0274">FAD</keyword>
<dbReference type="Pfam" id="PF10418">
    <property type="entry name" value="DHODB_Fe-S_bind"/>
    <property type="match status" value="1"/>
</dbReference>
<keyword evidence="7 11" id="KW-0665">Pyrimidine biosynthesis</keyword>
<feature type="binding site" evidence="11 12">
    <location>
        <begin position="72"/>
        <end position="74"/>
    </location>
    <ligand>
        <name>FAD</name>
        <dbReference type="ChEBI" id="CHEBI:57692"/>
    </ligand>
</feature>
<comment type="similarity">
    <text evidence="1 11">Belongs to the PyrK family.</text>
</comment>
<dbReference type="Gene3D" id="3.40.50.80">
    <property type="entry name" value="Nucleotide-binding domain of ferredoxin-NADP reductase (FNR) module"/>
    <property type="match status" value="1"/>
</dbReference>
<dbReference type="InterPro" id="IPR037117">
    <property type="entry name" value="Dihydroorotate_DH_ele_sf"/>
</dbReference>
<evidence type="ECO:0000256" key="4">
    <source>
        <dbReference type="ARBA" id="ARBA00022714"/>
    </source>
</evidence>
<keyword evidence="3 11" id="KW-0285">Flavoprotein</keyword>
<feature type="domain" description="FAD-binding FR-type" evidence="14">
    <location>
        <begin position="3"/>
        <end position="104"/>
    </location>
</feature>
<feature type="binding site" evidence="11 12">
    <location>
        <begin position="79"/>
        <end position="80"/>
    </location>
    <ligand>
        <name>FAD</name>
        <dbReference type="ChEBI" id="CHEBI:57692"/>
    </ligand>
</feature>
<proteinExistence type="inferred from homology"/>
<dbReference type="SUPFAM" id="SSF63380">
    <property type="entry name" value="Riboflavin synthase domain-like"/>
    <property type="match status" value="1"/>
</dbReference>
<dbReference type="InterPro" id="IPR019480">
    <property type="entry name" value="Dihydroorotate_DH_Fe-S-bd"/>
</dbReference>
<dbReference type="SUPFAM" id="SSF52343">
    <property type="entry name" value="Ferredoxin reductase-like, C-terminal NADP-linked domain"/>
    <property type="match status" value="1"/>
</dbReference>
<dbReference type="PANTHER" id="PTHR43513">
    <property type="entry name" value="DIHYDROOROTATE DEHYDROGENASE B (NAD(+)), ELECTRON TRANSFER SUBUNIT"/>
    <property type="match status" value="1"/>
</dbReference>
<dbReference type="GO" id="GO:0009055">
    <property type="term" value="F:electron transfer activity"/>
    <property type="evidence" value="ECO:0007669"/>
    <property type="project" value="UniProtKB-UniRule"/>
</dbReference>
<dbReference type="GO" id="GO:0044205">
    <property type="term" value="P:'de novo' UMP biosynthetic process"/>
    <property type="evidence" value="ECO:0007669"/>
    <property type="project" value="UniProtKB-UniRule"/>
</dbReference>
<evidence type="ECO:0000313" key="15">
    <source>
        <dbReference type="EMBL" id="HJB40353.1"/>
    </source>
</evidence>
<evidence type="ECO:0000313" key="16">
    <source>
        <dbReference type="Proteomes" id="UP000824209"/>
    </source>
</evidence>
<dbReference type="InterPro" id="IPR017938">
    <property type="entry name" value="Riboflavin_synthase-like_b-brl"/>
</dbReference>
<evidence type="ECO:0000256" key="1">
    <source>
        <dbReference type="ARBA" id="ARBA00006422"/>
    </source>
</evidence>
<reference evidence="15" key="2">
    <citation type="submission" date="2021-04" db="EMBL/GenBank/DDBJ databases">
        <authorList>
            <person name="Gilroy R."/>
        </authorList>
    </citation>
    <scope>NUCLEOTIDE SEQUENCE</scope>
    <source>
        <strain evidence="15">ChiBcec8-14828</strain>
    </source>
</reference>
<dbReference type="CDD" id="cd06218">
    <property type="entry name" value="DHOD_e_trans"/>
    <property type="match status" value="1"/>
</dbReference>
<comment type="cofactor">
    <cofactor evidence="13">
        <name>[2Fe-2S] cluster</name>
        <dbReference type="ChEBI" id="CHEBI:190135"/>
    </cofactor>
    <text evidence="13">Binds 1 [2Fe-2S] cluster per subunit.</text>
</comment>
<protein>
    <recommendedName>
        <fullName evidence="11">Dihydroorotate dehydrogenase B (NAD(+)), electron transfer subunit</fullName>
    </recommendedName>
    <alternativeName>
        <fullName evidence="11">Dihydroorotate oxidase B, electron transfer subunit</fullName>
    </alternativeName>
</protein>
<gene>
    <name evidence="11" type="primary">pyrK</name>
    <name evidence="15" type="ORF">H9943_08160</name>
</gene>
<dbReference type="GO" id="GO:0051537">
    <property type="term" value="F:2 iron, 2 sulfur cluster binding"/>
    <property type="evidence" value="ECO:0007669"/>
    <property type="project" value="UniProtKB-KW"/>
</dbReference>
<dbReference type="HAMAP" id="MF_01211">
    <property type="entry name" value="DHODB_Fe_S_bind"/>
    <property type="match status" value="1"/>
</dbReference>
<comment type="subunit">
    <text evidence="11">Heterotetramer of 2 PyrK and 2 PyrD type B subunits.</text>
</comment>
<dbReference type="PROSITE" id="PS51384">
    <property type="entry name" value="FAD_FR"/>
    <property type="match status" value="1"/>
</dbReference>
<feature type="binding site" evidence="11 13">
    <location>
        <position position="223"/>
    </location>
    <ligand>
        <name>[2Fe-2S] cluster</name>
        <dbReference type="ChEBI" id="CHEBI:190135"/>
    </ligand>
</feature>
<sequence length="251" mass="26601">MRAQNFEAKVLSNAACAADIMLMDVQLPEGAKLPKAGQFYMLRAWAADEAPLLSRPISVFSCDKDARTVSFLYQVKGIGTKKLAELKDGDALMLTGPAGNGFLLEGTTAVVVGGGIGTAPLYQLAKELKEAGVIVDAILGYRDEPYCVAQFESVCRRVSVATDTGSVGHKGFVTDLLIPEHYDTVYICGPEIMMEKAAKMALEKGVRTYVSKEAKMACGVGACLGCTCKAKEGGVSVCKDGPVFEGSVFYG</sequence>
<dbReference type="Proteomes" id="UP000824209">
    <property type="component" value="Unassembled WGS sequence"/>
</dbReference>
<keyword evidence="4 11" id="KW-0001">2Fe-2S</keyword>
<dbReference type="NCBIfam" id="NF000798">
    <property type="entry name" value="PRK00054.1-3"/>
    <property type="match status" value="1"/>
</dbReference>
<dbReference type="AlphaFoldDB" id="A0A9D2S168"/>
<comment type="function">
    <text evidence="11">Responsible for channeling the electrons from the oxidation of dihydroorotate from the FMN redox center in the PyrD type B subunit to the ultimate electron acceptor NAD(+).</text>
</comment>
<evidence type="ECO:0000259" key="14">
    <source>
        <dbReference type="PROSITE" id="PS51384"/>
    </source>
</evidence>
<dbReference type="InterPro" id="IPR050353">
    <property type="entry name" value="PyrK_electron_transfer"/>
</dbReference>
<dbReference type="InterPro" id="IPR012165">
    <property type="entry name" value="Cyt_c3_hydrogenase_gsu"/>
</dbReference>
<evidence type="ECO:0000256" key="3">
    <source>
        <dbReference type="ARBA" id="ARBA00022630"/>
    </source>
</evidence>
<dbReference type="PIRSF" id="PIRSF006816">
    <property type="entry name" value="Cyc3_hyd_g"/>
    <property type="match status" value="1"/>
</dbReference>
<evidence type="ECO:0000256" key="2">
    <source>
        <dbReference type="ARBA" id="ARBA00022448"/>
    </source>
</evidence>
<comment type="cofactor">
    <cofactor evidence="11">
        <name>[2Fe-2S] cluster</name>
        <dbReference type="ChEBI" id="CHEBI:190135"/>
    </cofactor>
    <text evidence="11">Binds 1 [2Fe-2S] cluster per subunit.</text>
</comment>
<evidence type="ECO:0000256" key="7">
    <source>
        <dbReference type="ARBA" id="ARBA00022975"/>
    </source>
</evidence>
<evidence type="ECO:0000256" key="5">
    <source>
        <dbReference type="ARBA" id="ARBA00022723"/>
    </source>
</evidence>
<evidence type="ECO:0000256" key="12">
    <source>
        <dbReference type="PIRSR" id="PIRSR006816-1"/>
    </source>
</evidence>
<dbReference type="Gene3D" id="2.10.240.10">
    <property type="entry name" value="Dihydroorotate dehydrogenase, electron transfer subunit"/>
    <property type="match status" value="1"/>
</dbReference>
<feature type="binding site" evidence="11 13">
    <location>
        <position position="238"/>
    </location>
    <ligand>
        <name>[2Fe-2S] cluster</name>
        <dbReference type="ChEBI" id="CHEBI:190135"/>
    </ligand>
</feature>
<comment type="pathway">
    <text evidence="11">Pyrimidine metabolism; UMP biosynthesis via de novo pathway; orotate from (S)-dihydroorotate (NAD(+) route): step 1/1.</text>
</comment>
<organism evidence="15 16">
    <name type="scientific">Candidatus Ruthenibacterium avium</name>
    <dbReference type="NCBI Taxonomy" id="2838751"/>
    <lineage>
        <taxon>Bacteria</taxon>
        <taxon>Bacillati</taxon>
        <taxon>Bacillota</taxon>
        <taxon>Clostridia</taxon>
        <taxon>Eubacteriales</taxon>
        <taxon>Oscillospiraceae</taxon>
        <taxon>Ruthenibacterium</taxon>
    </lineage>
</organism>